<evidence type="ECO:0000313" key="3">
    <source>
        <dbReference type="Proteomes" id="UP001209654"/>
    </source>
</evidence>
<name>A0ABQ5MZN9_9MICC</name>
<gene>
    <name evidence="2" type="ORF">AHIS1636_38570</name>
</gene>
<comment type="caution">
    <text evidence="2">The sequence shown here is derived from an EMBL/GenBank/DDBJ whole genome shotgun (WGS) entry which is preliminary data.</text>
</comment>
<organism evidence="2 3">
    <name type="scientific">Arthrobacter mangrovi</name>
    <dbReference type="NCBI Taxonomy" id="2966350"/>
    <lineage>
        <taxon>Bacteria</taxon>
        <taxon>Bacillati</taxon>
        <taxon>Actinomycetota</taxon>
        <taxon>Actinomycetes</taxon>
        <taxon>Micrococcales</taxon>
        <taxon>Micrococcaceae</taxon>
        <taxon>Arthrobacter</taxon>
    </lineage>
</organism>
<evidence type="ECO:0000313" key="2">
    <source>
        <dbReference type="EMBL" id="GLB69413.1"/>
    </source>
</evidence>
<reference evidence="2 3" key="1">
    <citation type="journal article" date="2023" name="Int. J. Syst. Evol. Microbiol.">
        <title>Arthrobacter mangrovi sp. nov., an actinobacterium isolated from the rhizosphere of a mangrove.</title>
        <authorList>
            <person name="Hamada M."/>
            <person name="Saitou S."/>
            <person name="Enomoto N."/>
            <person name="Nanri K."/>
            <person name="Hidaka K."/>
            <person name="Miura T."/>
            <person name="Tamura T."/>
        </authorList>
    </citation>
    <scope>NUCLEOTIDE SEQUENCE [LARGE SCALE GENOMIC DNA]</scope>
    <source>
        <strain evidence="2 3">NBRC 112813</strain>
    </source>
</reference>
<keyword evidence="3" id="KW-1185">Reference proteome</keyword>
<accession>A0ABQ5MZN9</accession>
<protein>
    <submittedName>
        <fullName evidence="2">Uncharacterized protein</fullName>
    </submittedName>
</protein>
<sequence length="99" mass="10606">MLRRYRRLPAQPRPQASGDTNPASFPDISPADFAAAVRPGGPCRSCVPCHEPADARGNQTTAAPAFRSRAPQQAGKELRADTAVVSGNRGWLPLVREDV</sequence>
<proteinExistence type="predicted"/>
<feature type="region of interest" description="Disordered" evidence="1">
    <location>
        <begin position="1"/>
        <end position="33"/>
    </location>
</feature>
<dbReference type="Proteomes" id="UP001209654">
    <property type="component" value="Unassembled WGS sequence"/>
</dbReference>
<dbReference type="EMBL" id="BRVS01000033">
    <property type="protein sequence ID" value="GLB69413.1"/>
    <property type="molecule type" value="Genomic_DNA"/>
</dbReference>
<evidence type="ECO:0000256" key="1">
    <source>
        <dbReference type="SAM" id="MobiDB-lite"/>
    </source>
</evidence>